<dbReference type="VEuPathDB" id="FungiDB:FOZG_14666"/>
<dbReference type="Pfam" id="PF11951">
    <property type="entry name" value="Fungal_trans_2"/>
    <property type="match status" value="1"/>
</dbReference>
<dbReference type="PANTHER" id="PTHR47784:SF5">
    <property type="entry name" value="STEROL UPTAKE CONTROL PROTEIN 2"/>
    <property type="match status" value="1"/>
</dbReference>
<protein>
    <recommendedName>
        <fullName evidence="2">Zn(2)-C6 fungal-type domain-containing protein</fullName>
    </recommendedName>
</protein>
<organism evidence="3">
    <name type="scientific">Fusarium oxysporum Fo47</name>
    <dbReference type="NCBI Taxonomy" id="660027"/>
    <lineage>
        <taxon>Eukaryota</taxon>
        <taxon>Fungi</taxon>
        <taxon>Dikarya</taxon>
        <taxon>Ascomycota</taxon>
        <taxon>Pezizomycotina</taxon>
        <taxon>Sordariomycetes</taxon>
        <taxon>Hypocreomycetidae</taxon>
        <taxon>Hypocreales</taxon>
        <taxon>Nectriaceae</taxon>
        <taxon>Fusarium</taxon>
        <taxon>Fusarium oxysporum species complex</taxon>
    </lineage>
</organism>
<feature type="domain" description="Zn(2)-C6 fungal-type" evidence="2">
    <location>
        <begin position="19"/>
        <end position="49"/>
    </location>
</feature>
<accession>W9JHK9</accession>
<reference evidence="3" key="1">
    <citation type="submission" date="2011-06" db="EMBL/GenBank/DDBJ databases">
        <title>The Genome Sequence of Fusarium oxysporum Fo47.</title>
        <authorList>
            <consortium name="The Broad Institute Genome Sequencing Platform"/>
            <person name="Ma L.-J."/>
            <person name="Gale L.R."/>
            <person name="Schwartz D.C."/>
            <person name="Zhou S."/>
            <person name="Corby-Kistler H."/>
            <person name="Young S.K."/>
            <person name="Zeng Q."/>
            <person name="Gargeya S."/>
            <person name="Fitzgerald M."/>
            <person name="Haas B."/>
            <person name="Abouelleil A."/>
            <person name="Alvarado L."/>
            <person name="Arachchi H.M."/>
            <person name="Berlin A."/>
            <person name="Brown A."/>
            <person name="Chapman S.B."/>
            <person name="Chen Z."/>
            <person name="Dunbar C."/>
            <person name="Freedman E."/>
            <person name="Gearin G."/>
            <person name="Gellesch M."/>
            <person name="Goldberg J."/>
            <person name="Griggs A."/>
            <person name="Gujja S."/>
            <person name="Heiman D."/>
            <person name="Howarth C."/>
            <person name="Larson L."/>
            <person name="Lui A."/>
            <person name="MacDonald P.J.P."/>
            <person name="Mehta T."/>
            <person name="Montmayeur A."/>
            <person name="Murphy C."/>
            <person name="Neiman D."/>
            <person name="Pearson M."/>
            <person name="Priest M."/>
            <person name="Roberts A."/>
            <person name="Saif S."/>
            <person name="Shea T."/>
            <person name="Shenoy N."/>
            <person name="Sisk P."/>
            <person name="Stolte C."/>
            <person name="Sykes S."/>
            <person name="Wortman J."/>
            <person name="Nusbaum C."/>
            <person name="Birren B."/>
        </authorList>
    </citation>
    <scope>NUCLEOTIDE SEQUENCE [LARGE SCALE GENOMIC DNA]</scope>
    <source>
        <strain evidence="3">Fo47</strain>
    </source>
</reference>
<dbReference type="CDD" id="cd00067">
    <property type="entry name" value="GAL4"/>
    <property type="match status" value="1"/>
</dbReference>
<dbReference type="EMBL" id="JH717907">
    <property type="protein sequence ID" value="EWZ31532.1"/>
    <property type="molecule type" value="Genomic_DNA"/>
</dbReference>
<dbReference type="HOGENOM" id="CLU_024934_0_4_1"/>
<gene>
    <name evidence="3" type="ORF">FOZG_14666</name>
</gene>
<dbReference type="PRINTS" id="PR00755">
    <property type="entry name" value="AFLATOXINBRP"/>
</dbReference>
<dbReference type="AlphaFoldDB" id="W9JHK9"/>
<proteinExistence type="predicted"/>
<dbReference type="SMART" id="SM00066">
    <property type="entry name" value="GAL4"/>
    <property type="match status" value="1"/>
</dbReference>
<dbReference type="Gene3D" id="4.10.240.10">
    <property type="entry name" value="Zn(2)-C6 fungal-type DNA-binding domain"/>
    <property type="match status" value="1"/>
</dbReference>
<dbReference type="PANTHER" id="PTHR47784">
    <property type="entry name" value="STEROL UPTAKE CONTROL PROTEIN 2"/>
    <property type="match status" value="1"/>
</dbReference>
<sequence>MPERAQPNQRRAHTKSRRGCIDCKRRRVKCSEEKPDCSSCIRRGLLCIYPASATSSRLESRNISESHSPVPSATTNQCSDLKLVPISGNSLSVATIPDCTSTTTFDMNDLALLHHWTISTSLDIVRCPQVDYCWQTVFPRIASRHPFVMHGILSLAALHLAYRKERTKESILAAIRHHNTSLQGFRDNILHVTNENSEGLFVSSALNIIYIFGMLGRPSRSDTAEVDSSSPTTRALGSEWIPMIRGVRAVLHRVYDHVRLGPLSPLLELGNWNELDMDRELSPEDEYLYQIQETWALSEQNETYNEVLQVLRRCFLYASQFTMMDKQTLEKWSYNRSWAAPLVFLHWAPDEYFMQLQQRQPPALILFAYFGALLHDLNDFWFLEGWGRDIVQIINEQLGSYWQPWMDRPRQAVGLA</sequence>
<dbReference type="PROSITE" id="PS00463">
    <property type="entry name" value="ZN2_CY6_FUNGAL_1"/>
    <property type="match status" value="1"/>
</dbReference>
<evidence type="ECO:0000313" key="3">
    <source>
        <dbReference type="EMBL" id="EWZ31532.1"/>
    </source>
</evidence>
<dbReference type="InterPro" id="IPR001138">
    <property type="entry name" value="Zn2Cys6_DnaBD"/>
</dbReference>
<name>W9JHK9_FUSOX</name>
<dbReference type="InterPro" id="IPR021858">
    <property type="entry name" value="Fun_TF"/>
</dbReference>
<dbReference type="Proteomes" id="UP000030766">
    <property type="component" value="Unassembled WGS sequence"/>
</dbReference>
<dbReference type="SUPFAM" id="SSF57701">
    <property type="entry name" value="Zn2/Cys6 DNA-binding domain"/>
    <property type="match status" value="1"/>
</dbReference>
<dbReference type="GO" id="GO:0001228">
    <property type="term" value="F:DNA-binding transcription activator activity, RNA polymerase II-specific"/>
    <property type="evidence" value="ECO:0007669"/>
    <property type="project" value="TreeGrafter"/>
</dbReference>
<dbReference type="PROSITE" id="PS50048">
    <property type="entry name" value="ZN2_CY6_FUNGAL_2"/>
    <property type="match status" value="1"/>
</dbReference>
<reference evidence="3" key="2">
    <citation type="submission" date="2012-06" db="EMBL/GenBank/DDBJ databases">
        <title>Annotation of the Genome Sequence of Fusarium oxysporum Fo47.</title>
        <authorList>
            <consortium name="The Broad Institute Genomics Platform"/>
            <person name="Ma L.-J."/>
            <person name="Corby-Kistler H."/>
            <person name="Broz K."/>
            <person name="Gale L.R."/>
            <person name="Jonkers W."/>
            <person name="O'Donnell K."/>
            <person name="Ploetz R."/>
            <person name="Steinberg C."/>
            <person name="Schwartz D.C."/>
            <person name="VanEtten H."/>
            <person name="Zhou S."/>
            <person name="Young S.K."/>
            <person name="Zeng Q."/>
            <person name="Gargeya S."/>
            <person name="Fitzgerald M."/>
            <person name="Abouelleil A."/>
            <person name="Alvarado L."/>
            <person name="Chapman S.B."/>
            <person name="Gainer-Dewar J."/>
            <person name="Goldberg J."/>
            <person name="Griggs A."/>
            <person name="Gujja S."/>
            <person name="Hansen M."/>
            <person name="Howarth C."/>
            <person name="Imamovic A."/>
            <person name="Ireland A."/>
            <person name="Larimer J."/>
            <person name="McCowan C."/>
            <person name="Murphy C."/>
            <person name="Pearson M."/>
            <person name="Poon T.W."/>
            <person name="Priest M."/>
            <person name="Roberts A."/>
            <person name="Saif S."/>
            <person name="Shea T."/>
            <person name="Sykes S."/>
            <person name="Wortman J."/>
            <person name="Nusbaum C."/>
            <person name="Birren B."/>
        </authorList>
    </citation>
    <scope>NUCLEOTIDE SEQUENCE</scope>
    <source>
        <strain evidence="3">Fo47</strain>
    </source>
</reference>
<evidence type="ECO:0000259" key="2">
    <source>
        <dbReference type="PROSITE" id="PS50048"/>
    </source>
</evidence>
<evidence type="ECO:0000256" key="1">
    <source>
        <dbReference type="ARBA" id="ARBA00023242"/>
    </source>
</evidence>
<dbReference type="GO" id="GO:0008270">
    <property type="term" value="F:zinc ion binding"/>
    <property type="evidence" value="ECO:0007669"/>
    <property type="project" value="InterPro"/>
</dbReference>
<keyword evidence="1" id="KW-0539">Nucleus</keyword>
<dbReference type="InterPro" id="IPR036864">
    <property type="entry name" value="Zn2-C6_fun-type_DNA-bd_sf"/>
</dbReference>
<dbReference type="Pfam" id="PF00172">
    <property type="entry name" value="Zn_clus"/>
    <property type="match status" value="1"/>
</dbReference>
<dbReference type="InterPro" id="IPR053157">
    <property type="entry name" value="Sterol_Uptake_Regulator"/>
</dbReference>